<evidence type="ECO:0000256" key="2">
    <source>
        <dbReference type="SAM" id="SignalP"/>
    </source>
</evidence>
<dbReference type="Pfam" id="PF04832">
    <property type="entry name" value="SOUL"/>
    <property type="match status" value="1"/>
</dbReference>
<evidence type="ECO:0000313" key="3">
    <source>
        <dbReference type="EMBL" id="GIL50503.1"/>
    </source>
</evidence>
<dbReference type="EMBL" id="BNCO01000009">
    <property type="protein sequence ID" value="GIL50503.1"/>
    <property type="molecule type" value="Genomic_DNA"/>
</dbReference>
<feature type="signal peptide" evidence="2">
    <location>
        <begin position="1"/>
        <end position="22"/>
    </location>
</feature>
<feature type="chain" id="PRO_5035275643" evidence="2">
    <location>
        <begin position="23"/>
        <end position="206"/>
    </location>
</feature>
<dbReference type="Proteomes" id="UP000747399">
    <property type="component" value="Unassembled WGS sequence"/>
</dbReference>
<evidence type="ECO:0000313" key="4">
    <source>
        <dbReference type="Proteomes" id="UP000747399"/>
    </source>
</evidence>
<evidence type="ECO:0000256" key="1">
    <source>
        <dbReference type="ARBA" id="ARBA00009817"/>
    </source>
</evidence>
<comment type="caution">
    <text evidence="3">The sequence shown here is derived from an EMBL/GenBank/DDBJ whole genome shotgun (WGS) entry which is preliminary data.</text>
</comment>
<keyword evidence="4" id="KW-1185">Reference proteome</keyword>
<name>A0A8J4AZ58_9CHLO</name>
<dbReference type="SUPFAM" id="SSF55136">
    <property type="entry name" value="Probable bacterial effector-binding domain"/>
    <property type="match status" value="1"/>
</dbReference>
<dbReference type="PANTHER" id="PTHR11220">
    <property type="entry name" value="HEME-BINDING PROTEIN-RELATED"/>
    <property type="match status" value="1"/>
</dbReference>
<feature type="non-terminal residue" evidence="3">
    <location>
        <position position="1"/>
    </location>
</feature>
<gene>
    <name evidence="3" type="ORF">Vafri_6680</name>
</gene>
<sequence>MATAPRLLSLVAVLLAMVTAQANLEVASVIRRDLRPAVDENIAVTTVMGSTASSADNLNDEVISGLAAALAAATPQAQAAAAAANTGLGPILCNTLDCPTYKVLERYDSTELRRYDPATFSSTVLSLDDVGSIEKAAILGFHRLLKYNLGDNEDSQKVAMTAPVLYGLDVDRKRSSRRDISFLDRFSVSFFMPFKYQEEPPSPRNP</sequence>
<organism evidence="3 4">
    <name type="scientific">Volvox africanus</name>
    <dbReference type="NCBI Taxonomy" id="51714"/>
    <lineage>
        <taxon>Eukaryota</taxon>
        <taxon>Viridiplantae</taxon>
        <taxon>Chlorophyta</taxon>
        <taxon>core chlorophytes</taxon>
        <taxon>Chlorophyceae</taxon>
        <taxon>CS clade</taxon>
        <taxon>Chlamydomonadales</taxon>
        <taxon>Volvocaceae</taxon>
        <taxon>Volvox</taxon>
    </lineage>
</organism>
<dbReference type="Gene3D" id="3.20.80.10">
    <property type="entry name" value="Regulatory factor, effector binding domain"/>
    <property type="match status" value="1"/>
</dbReference>
<dbReference type="AlphaFoldDB" id="A0A8J4AZ58"/>
<dbReference type="PANTHER" id="PTHR11220:SF1">
    <property type="entry name" value="HEME-BINDING PROTEIN 2"/>
    <property type="match status" value="1"/>
</dbReference>
<reference evidence="3" key="1">
    <citation type="journal article" date="2021" name="Proc. Natl. Acad. Sci. U.S.A.">
        <title>Three genomes in the algal genus Volvox reveal the fate of a haploid sex-determining region after a transition to homothallism.</title>
        <authorList>
            <person name="Yamamoto K."/>
            <person name="Hamaji T."/>
            <person name="Kawai-Toyooka H."/>
            <person name="Matsuzaki R."/>
            <person name="Takahashi F."/>
            <person name="Nishimura Y."/>
            <person name="Kawachi M."/>
            <person name="Noguchi H."/>
            <person name="Minakuchi Y."/>
            <person name="Umen J.G."/>
            <person name="Toyoda A."/>
            <person name="Nozaki H."/>
        </authorList>
    </citation>
    <scope>NUCLEOTIDE SEQUENCE</scope>
    <source>
        <strain evidence="3">NIES-3780</strain>
    </source>
</reference>
<dbReference type="InterPro" id="IPR011256">
    <property type="entry name" value="Reg_factor_effector_dom_sf"/>
</dbReference>
<accession>A0A8J4AZ58</accession>
<protein>
    <submittedName>
        <fullName evidence="3">Uncharacterized protein</fullName>
    </submittedName>
</protein>
<keyword evidence="2" id="KW-0732">Signal</keyword>
<dbReference type="InterPro" id="IPR006917">
    <property type="entry name" value="SOUL_heme-bd"/>
</dbReference>
<proteinExistence type="inferred from homology"/>
<comment type="similarity">
    <text evidence="1">Belongs to the HEBP family.</text>
</comment>